<proteinExistence type="predicted"/>
<feature type="compositionally biased region" description="Basic and acidic residues" evidence="1">
    <location>
        <begin position="232"/>
        <end position="243"/>
    </location>
</feature>
<organism evidence="2 3">
    <name type="scientific">Caenorhabditis tropicalis</name>
    <dbReference type="NCBI Taxonomy" id="1561998"/>
    <lineage>
        <taxon>Eukaryota</taxon>
        <taxon>Metazoa</taxon>
        <taxon>Ecdysozoa</taxon>
        <taxon>Nematoda</taxon>
        <taxon>Chromadorea</taxon>
        <taxon>Rhabditida</taxon>
        <taxon>Rhabditina</taxon>
        <taxon>Rhabditomorpha</taxon>
        <taxon>Rhabditoidea</taxon>
        <taxon>Rhabditidae</taxon>
        <taxon>Peloderinae</taxon>
        <taxon>Caenorhabditis</taxon>
    </lineage>
</organism>
<evidence type="ECO:0000313" key="2">
    <source>
        <dbReference type="Proteomes" id="UP000095282"/>
    </source>
</evidence>
<reference evidence="3" key="1">
    <citation type="submission" date="2016-11" db="UniProtKB">
        <authorList>
            <consortium name="WormBaseParasite"/>
        </authorList>
    </citation>
    <scope>IDENTIFICATION</scope>
</reference>
<feature type="compositionally biased region" description="Basic residues" evidence="1">
    <location>
        <begin position="219"/>
        <end position="231"/>
    </location>
</feature>
<sequence>MINFKGKKMRYSAFLKLKRKDCFIVDLPYGGEMMAIESDELRRGMEMLNLPFTDDMVNYGDKKEPKEKMKKNPKIVDIMSGCGKRTALKFGFLYLVENGKKNPKVETKEFQMVLGEEVISRIMKNRCESIETEIFENMIASLEENTYSNPSERAFMKKKIQEYKQMLEKKDPLVTYNGGKTRYSKLDLQKCSVEQKPSGEYVANDLDPKEIAKAEKKKEQNRKKREKQKMKKMAEKEGFHVDTVDEVDLKEEQVKEEKEEREDVTGDLKRCMDAINNIV</sequence>
<feature type="region of interest" description="Disordered" evidence="1">
    <location>
        <begin position="215"/>
        <end position="243"/>
    </location>
</feature>
<name>A0A1I7TUD0_9PELO</name>
<dbReference type="AlphaFoldDB" id="A0A1I7TUD0"/>
<dbReference type="Proteomes" id="UP000095282">
    <property type="component" value="Unplaced"/>
</dbReference>
<protein>
    <submittedName>
        <fullName evidence="3">SAM_MT_RSMB_NOP domain-containing protein</fullName>
    </submittedName>
</protein>
<accession>A0A1I7TUD0</accession>
<evidence type="ECO:0000313" key="3">
    <source>
        <dbReference type="WBParaSite" id="Csp11.Scaffold629.g11875.t1"/>
    </source>
</evidence>
<dbReference type="WBParaSite" id="Csp11.Scaffold629.g11875.t1">
    <property type="protein sequence ID" value="Csp11.Scaffold629.g11875.t1"/>
    <property type="gene ID" value="Csp11.Scaffold629.g11875"/>
</dbReference>
<evidence type="ECO:0000256" key="1">
    <source>
        <dbReference type="SAM" id="MobiDB-lite"/>
    </source>
</evidence>
<keyword evidence="2" id="KW-1185">Reference proteome</keyword>